<evidence type="ECO:0000313" key="3">
    <source>
        <dbReference type="Proteomes" id="UP000253090"/>
    </source>
</evidence>
<comment type="caution">
    <text evidence="2">The sequence shown here is derived from an EMBL/GenBank/DDBJ whole genome shotgun (WGS) entry which is preliminary data.</text>
</comment>
<keyword evidence="1" id="KW-1133">Transmembrane helix</keyword>
<keyword evidence="1" id="KW-0812">Transmembrane</keyword>
<keyword evidence="1" id="KW-0472">Membrane</keyword>
<keyword evidence="3" id="KW-1185">Reference proteome</keyword>
<evidence type="ECO:0000313" key="2">
    <source>
        <dbReference type="EMBL" id="RCX23425.1"/>
    </source>
</evidence>
<feature type="transmembrane region" description="Helical" evidence="1">
    <location>
        <begin position="30"/>
        <end position="49"/>
    </location>
</feature>
<reference evidence="2 3" key="1">
    <citation type="submission" date="2018-07" db="EMBL/GenBank/DDBJ databases">
        <title>Genomic Encyclopedia of Type Strains, Phase III (KMG-III): the genomes of soil and plant-associated and newly described type strains.</title>
        <authorList>
            <person name="Whitman W."/>
        </authorList>
    </citation>
    <scope>NUCLEOTIDE SEQUENCE [LARGE SCALE GENOMIC DNA]</scope>
    <source>
        <strain evidence="2 3">CECT 8333</strain>
    </source>
</reference>
<proteinExistence type="predicted"/>
<accession>A0A369BQU8</accession>
<evidence type="ECO:0000256" key="1">
    <source>
        <dbReference type="SAM" id="Phobius"/>
    </source>
</evidence>
<name>A0A369BQU8_9BACL</name>
<dbReference type="EMBL" id="QPJW01000001">
    <property type="protein sequence ID" value="RCX23425.1"/>
    <property type="molecule type" value="Genomic_DNA"/>
</dbReference>
<protein>
    <submittedName>
        <fullName evidence="2">Uncharacterized protein</fullName>
    </submittedName>
</protein>
<dbReference type="AlphaFoldDB" id="A0A369BQU8"/>
<dbReference type="Proteomes" id="UP000253090">
    <property type="component" value="Unassembled WGS sequence"/>
</dbReference>
<sequence>MIWIGILFLVIMLFEWRNQSGGRAKRRDRWAVLAISVCCLLLSEVLFLLKNKWNLPILFSFLSKWIFGGS</sequence>
<gene>
    <name evidence="2" type="ORF">DFP94_1011024</name>
</gene>
<organism evidence="2 3">
    <name type="scientific">Fontibacillus phaseoli</name>
    <dbReference type="NCBI Taxonomy" id="1416533"/>
    <lineage>
        <taxon>Bacteria</taxon>
        <taxon>Bacillati</taxon>
        <taxon>Bacillota</taxon>
        <taxon>Bacilli</taxon>
        <taxon>Bacillales</taxon>
        <taxon>Paenibacillaceae</taxon>
        <taxon>Fontibacillus</taxon>
    </lineage>
</organism>